<keyword evidence="2" id="KW-0238">DNA-binding</keyword>
<reference evidence="5 6" key="1">
    <citation type="submission" date="2020-08" db="EMBL/GenBank/DDBJ databases">
        <title>Genomic Encyclopedia of Type Strains, Phase III (KMG-III): the genomes of soil and plant-associated and newly described type strains.</title>
        <authorList>
            <person name="Whitman W."/>
        </authorList>
    </citation>
    <scope>NUCLEOTIDE SEQUENCE [LARGE SCALE GENOMIC DNA]</scope>
    <source>
        <strain evidence="5 6">CECT 7015</strain>
    </source>
</reference>
<dbReference type="InterPro" id="IPR016032">
    <property type="entry name" value="Sig_transdc_resp-reg_C-effctor"/>
</dbReference>
<dbReference type="SUPFAM" id="SSF46894">
    <property type="entry name" value="C-terminal effector domain of the bipartite response regulators"/>
    <property type="match status" value="1"/>
</dbReference>
<dbReference type="AlphaFoldDB" id="A0A839U6H5"/>
<dbReference type="PRINTS" id="PR00038">
    <property type="entry name" value="HTHLUXR"/>
</dbReference>
<dbReference type="PROSITE" id="PS50043">
    <property type="entry name" value="HTH_LUXR_2"/>
    <property type="match status" value="1"/>
</dbReference>
<dbReference type="GO" id="GO:0006355">
    <property type="term" value="P:regulation of DNA-templated transcription"/>
    <property type="evidence" value="ECO:0007669"/>
    <property type="project" value="InterPro"/>
</dbReference>
<evidence type="ECO:0000256" key="1">
    <source>
        <dbReference type="ARBA" id="ARBA00023015"/>
    </source>
</evidence>
<dbReference type="Gene3D" id="1.10.10.10">
    <property type="entry name" value="Winged helix-like DNA-binding domain superfamily/Winged helix DNA-binding domain"/>
    <property type="match status" value="1"/>
</dbReference>
<accession>A0A839U6H5</accession>
<evidence type="ECO:0000259" key="4">
    <source>
        <dbReference type="PROSITE" id="PS50043"/>
    </source>
</evidence>
<dbReference type="GO" id="GO:0003677">
    <property type="term" value="F:DNA binding"/>
    <property type="evidence" value="ECO:0007669"/>
    <property type="project" value="UniProtKB-KW"/>
</dbReference>
<dbReference type="SMART" id="SM00421">
    <property type="entry name" value="HTH_LUXR"/>
    <property type="match status" value="1"/>
</dbReference>
<organism evidence="5 6">
    <name type="scientific">Phyllobacterium trifolii</name>
    <dbReference type="NCBI Taxonomy" id="300193"/>
    <lineage>
        <taxon>Bacteria</taxon>
        <taxon>Pseudomonadati</taxon>
        <taxon>Pseudomonadota</taxon>
        <taxon>Alphaproteobacteria</taxon>
        <taxon>Hyphomicrobiales</taxon>
        <taxon>Phyllobacteriaceae</taxon>
        <taxon>Phyllobacterium</taxon>
    </lineage>
</organism>
<proteinExistence type="predicted"/>
<dbReference type="InterPro" id="IPR000792">
    <property type="entry name" value="Tscrpt_reg_LuxR_C"/>
</dbReference>
<dbReference type="EMBL" id="JACHXN010000007">
    <property type="protein sequence ID" value="MBB3146348.1"/>
    <property type="molecule type" value="Genomic_DNA"/>
</dbReference>
<dbReference type="CDD" id="cd06170">
    <property type="entry name" value="LuxR_C_like"/>
    <property type="match status" value="1"/>
</dbReference>
<dbReference type="PROSITE" id="PS00622">
    <property type="entry name" value="HTH_LUXR_1"/>
    <property type="match status" value="1"/>
</dbReference>
<dbReference type="SUPFAM" id="SSF48452">
    <property type="entry name" value="TPR-like"/>
    <property type="match status" value="2"/>
</dbReference>
<comment type="caution">
    <text evidence="5">The sequence shown here is derived from an EMBL/GenBank/DDBJ whole genome shotgun (WGS) entry which is preliminary data.</text>
</comment>
<dbReference type="Pfam" id="PF00196">
    <property type="entry name" value="GerE"/>
    <property type="match status" value="1"/>
</dbReference>
<keyword evidence="3" id="KW-0804">Transcription</keyword>
<dbReference type="PANTHER" id="PTHR44688:SF16">
    <property type="entry name" value="DNA-BINDING TRANSCRIPTIONAL ACTIVATOR DEVR_DOSR"/>
    <property type="match status" value="1"/>
</dbReference>
<feature type="domain" description="HTH luxR-type" evidence="4">
    <location>
        <begin position="487"/>
        <end position="552"/>
    </location>
</feature>
<keyword evidence="6" id="KW-1185">Reference proteome</keyword>
<dbReference type="InterPro" id="IPR011990">
    <property type="entry name" value="TPR-like_helical_dom_sf"/>
</dbReference>
<sequence>MCQEGSSVTNLARELERGRESYGQHAWADAYKSLSFVDAIAPLDAEDLERLAMSAYLIAQDDDYLRILDRAYQARVEAGECSRGARCAFWLGLRLLFRGETGRATGWFSRARRLIEGQQQSCVEEGYLLLPTVEQELDSGDCDAAYAIAGEAAEIGGRFGEPDLIAIARHLQGRALVQQGHVERGLALLDEAMLAVTAGELSPLVTGLIYCSVIDGCHQVYAMGRAREWTAALARWCETQPELVSFTGKCLVHRAEIMQFQGDWSNAIVEARRGCARFERRIDPHRPAGAYYQLAELHRLRGEFAAADEAYRSASRWGWEPQPGLALLRMAQGRVEIAVRAIRRVVSATKAPLDRAKFLPAYVEIMLEAGEIEDARSACLELQEIAARFDTSVIDALAAHALGAVKLAEGDAQAALGSLHRALQVWQQVDAPHMIARERLLMGLACRILADEEGATLELDAAREVFEQLEAAPDLARVESLTKGGAPACRPHGLTPRELQVLRLIATGKTNKGIAAELFLSGRTIDRHVSNIFTKLDLPSRAAATAYAYKHKLISTI</sequence>
<evidence type="ECO:0000313" key="6">
    <source>
        <dbReference type="Proteomes" id="UP000554520"/>
    </source>
</evidence>
<dbReference type="InterPro" id="IPR036388">
    <property type="entry name" value="WH-like_DNA-bd_sf"/>
</dbReference>
<keyword evidence="1" id="KW-0805">Transcription regulation</keyword>
<evidence type="ECO:0000313" key="5">
    <source>
        <dbReference type="EMBL" id="MBB3146348.1"/>
    </source>
</evidence>
<evidence type="ECO:0000256" key="2">
    <source>
        <dbReference type="ARBA" id="ARBA00023125"/>
    </source>
</evidence>
<gene>
    <name evidence="5" type="ORF">FHS21_002763</name>
</gene>
<dbReference type="Gene3D" id="1.25.40.10">
    <property type="entry name" value="Tetratricopeptide repeat domain"/>
    <property type="match status" value="2"/>
</dbReference>
<dbReference type="PANTHER" id="PTHR44688">
    <property type="entry name" value="DNA-BINDING TRANSCRIPTIONAL ACTIVATOR DEVR_DOSR"/>
    <property type="match status" value="1"/>
</dbReference>
<name>A0A839U6H5_9HYPH</name>
<dbReference type="Proteomes" id="UP000554520">
    <property type="component" value="Unassembled WGS sequence"/>
</dbReference>
<evidence type="ECO:0000256" key="3">
    <source>
        <dbReference type="ARBA" id="ARBA00023163"/>
    </source>
</evidence>
<protein>
    <submittedName>
        <fullName evidence="5">ATP/maltotriose-dependent transcriptional regulator MalT</fullName>
    </submittedName>
</protein>